<organism evidence="1 2">
    <name type="scientific">Aminipila butyrica</name>
    <dbReference type="NCBI Taxonomy" id="433296"/>
    <lineage>
        <taxon>Bacteria</taxon>
        <taxon>Bacillati</taxon>
        <taxon>Bacillota</taxon>
        <taxon>Clostridia</taxon>
        <taxon>Peptostreptococcales</taxon>
        <taxon>Anaerovoracaceae</taxon>
        <taxon>Aminipila</taxon>
    </lineage>
</organism>
<evidence type="ECO:0000313" key="1">
    <source>
        <dbReference type="EMBL" id="QIB69320.1"/>
    </source>
</evidence>
<gene>
    <name evidence="1" type="ORF">Ami103574_08280</name>
</gene>
<dbReference type="RefSeq" id="WP_163066482.1">
    <property type="nucleotide sequence ID" value="NZ_CP048649.1"/>
</dbReference>
<name>A0A858BWP1_9FIRM</name>
<keyword evidence="2" id="KW-1185">Reference proteome</keyword>
<dbReference type="Proteomes" id="UP000466848">
    <property type="component" value="Chromosome"/>
</dbReference>
<accession>A0A858BWP1</accession>
<evidence type="ECO:0000313" key="2">
    <source>
        <dbReference type="Proteomes" id="UP000466848"/>
    </source>
</evidence>
<protein>
    <submittedName>
        <fullName evidence="1">Uncharacterized protein</fullName>
    </submittedName>
</protein>
<dbReference type="AlphaFoldDB" id="A0A858BWP1"/>
<proteinExistence type="predicted"/>
<sequence length="63" mass="7461">MFRGNFESDGYQYDPSVQEEREDFLREIMIQLVESGMTGKEIAEMTQFTEEEVIEVFDSKAWN</sequence>
<dbReference type="EMBL" id="CP048649">
    <property type="protein sequence ID" value="QIB69320.1"/>
    <property type="molecule type" value="Genomic_DNA"/>
</dbReference>
<reference evidence="1 2" key="1">
    <citation type="submission" date="2020-02" db="EMBL/GenBank/DDBJ databases">
        <authorList>
            <person name="Kim Y.B."/>
            <person name="Roh S.W."/>
        </authorList>
    </citation>
    <scope>NUCLEOTIDE SEQUENCE [LARGE SCALE GENOMIC DNA]</scope>
    <source>
        <strain evidence="1 2">DSM 103574</strain>
    </source>
</reference>
<dbReference type="KEGG" id="abut:Ami103574_08280"/>